<keyword evidence="4" id="KW-1185">Reference proteome</keyword>
<dbReference type="PANTHER" id="PTHR43664">
    <property type="entry name" value="MONOAMINE OXIDASE-RELATED"/>
    <property type="match status" value="1"/>
</dbReference>
<evidence type="ECO:0000313" key="2">
    <source>
        <dbReference type="EMBL" id="AUG55922.1"/>
    </source>
</evidence>
<dbReference type="InterPro" id="IPR002539">
    <property type="entry name" value="MaoC-like_dom"/>
</dbReference>
<evidence type="ECO:0000259" key="1">
    <source>
        <dbReference type="Pfam" id="PF01575"/>
    </source>
</evidence>
<feature type="domain" description="MaoC-like" evidence="1">
    <location>
        <begin position="14"/>
        <end position="113"/>
    </location>
</feature>
<dbReference type="EMBL" id="NWTK01000013">
    <property type="protein sequence ID" value="PKR51868.1"/>
    <property type="molecule type" value="Genomic_DNA"/>
</dbReference>
<accession>A0A2N3KMT1</accession>
<dbReference type="Proteomes" id="UP000233597">
    <property type="component" value="Unassembled WGS sequence"/>
</dbReference>
<dbReference type="RefSeq" id="WP_101269315.1">
    <property type="nucleotide sequence ID" value="NZ_CP024200.1"/>
</dbReference>
<evidence type="ECO:0000313" key="5">
    <source>
        <dbReference type="Proteomes" id="UP000233597"/>
    </source>
</evidence>
<dbReference type="KEGG" id="thac:CSC3H3_21130"/>
<sequence>MEKKQYFNDYRKGDIRQSAARTVTEGDIVTHAGHTGDFSPHHMDAEYAKSTPFKQRIAHGTLVFSFGIGLASQTTNNPVAFSSGYDRVRFVRPVFIGDTLKTSITVTDLQAKTDNPDFGQVIERFDVLNQDGDIVLTADHVLMVEHG</sequence>
<dbReference type="SUPFAM" id="SSF54637">
    <property type="entry name" value="Thioesterase/thiol ester dehydrase-isomerase"/>
    <property type="match status" value="1"/>
</dbReference>
<protein>
    <submittedName>
        <fullName evidence="3">Dehydratase</fullName>
    </submittedName>
</protein>
<dbReference type="PANTHER" id="PTHR43664:SF1">
    <property type="entry name" value="BETA-METHYLMALYL-COA DEHYDRATASE"/>
    <property type="match status" value="1"/>
</dbReference>
<dbReference type="InterPro" id="IPR052342">
    <property type="entry name" value="MCH/BMMD"/>
</dbReference>
<reference evidence="3 5" key="1">
    <citation type="submission" date="2017-09" db="EMBL/GenBank/DDBJ databases">
        <title>Biodiversity and function of Thalassospira species in the particle-attached aromatic-hydrocarbon-degrading consortia from the surface seawater of the South China Sea.</title>
        <authorList>
            <person name="Dong C."/>
            <person name="Liu R."/>
            <person name="Shao Z."/>
        </authorList>
    </citation>
    <scope>NUCLEOTIDE SEQUENCE [LARGE SCALE GENOMIC DNA]</scope>
    <source>
        <strain evidence="3 5">CSC1P2</strain>
    </source>
</reference>
<organism evidence="3 5">
    <name type="scientific">Thalassospira marina</name>
    <dbReference type="NCBI Taxonomy" id="2048283"/>
    <lineage>
        <taxon>Bacteria</taxon>
        <taxon>Pseudomonadati</taxon>
        <taxon>Pseudomonadota</taxon>
        <taxon>Alphaproteobacteria</taxon>
        <taxon>Rhodospirillales</taxon>
        <taxon>Thalassospiraceae</taxon>
        <taxon>Thalassospira</taxon>
    </lineage>
</organism>
<dbReference type="Gene3D" id="3.10.129.10">
    <property type="entry name" value="Hotdog Thioesterase"/>
    <property type="match status" value="1"/>
</dbReference>
<dbReference type="Pfam" id="PF01575">
    <property type="entry name" value="MaoC_dehydratas"/>
    <property type="match status" value="1"/>
</dbReference>
<dbReference type="Proteomes" id="UP000233458">
    <property type="component" value="Plasmid pCSC3H3"/>
</dbReference>
<evidence type="ECO:0000313" key="4">
    <source>
        <dbReference type="Proteomes" id="UP000233458"/>
    </source>
</evidence>
<keyword evidence="2" id="KW-0614">Plasmid</keyword>
<dbReference type="AlphaFoldDB" id="A0A2N3KMT1"/>
<geneLocation type="plasmid" evidence="2">
    <name>pCSC3H3</name>
</geneLocation>
<geneLocation type="plasmid" evidence="4">
    <name>pcsc3h3</name>
</geneLocation>
<evidence type="ECO:0000313" key="3">
    <source>
        <dbReference type="EMBL" id="PKR51868.1"/>
    </source>
</evidence>
<reference evidence="2 4" key="2">
    <citation type="submission" date="2017-10" db="EMBL/GenBank/DDBJ databases">
        <title>Biodiversity and function of Thalassospira species in the particle-attached aromatic-hydrocarbon-degrading consortia from the surface seawater of the China South Sea.</title>
        <authorList>
            <person name="Dong C."/>
            <person name="Liu R."/>
            <person name="Shao Z."/>
        </authorList>
    </citation>
    <scope>NUCLEOTIDE SEQUENCE [LARGE SCALE GENOMIC DNA]</scope>
    <source>
        <strain evidence="2 4">CSC3H3</strain>
        <plasmid evidence="4">pcsc3h3</plasmid>
        <plasmid evidence="2">pCSC3H3</plasmid>
    </source>
</reference>
<gene>
    <name evidence="3" type="ORF">COO20_18170</name>
    <name evidence="2" type="ORF">CSC3H3_21130</name>
</gene>
<proteinExistence type="predicted"/>
<dbReference type="OrthoDB" id="9796589at2"/>
<dbReference type="InterPro" id="IPR029069">
    <property type="entry name" value="HotDog_dom_sf"/>
</dbReference>
<name>A0A2N3KMT1_9PROT</name>
<dbReference type="EMBL" id="CP024200">
    <property type="protein sequence ID" value="AUG55922.1"/>
    <property type="molecule type" value="Genomic_DNA"/>
</dbReference>